<dbReference type="SUPFAM" id="SSF56784">
    <property type="entry name" value="HAD-like"/>
    <property type="match status" value="1"/>
</dbReference>
<gene>
    <name evidence="1" type="ORF">S01H1_54519</name>
</gene>
<feature type="non-terminal residue" evidence="1">
    <location>
        <position position="1"/>
    </location>
</feature>
<dbReference type="InterPro" id="IPR036412">
    <property type="entry name" value="HAD-like_sf"/>
</dbReference>
<evidence type="ECO:0000313" key="1">
    <source>
        <dbReference type="EMBL" id="GAG17915.1"/>
    </source>
</evidence>
<proteinExistence type="predicted"/>
<comment type="caution">
    <text evidence="1">The sequence shown here is derived from an EMBL/GenBank/DDBJ whole genome shotgun (WGS) entry which is preliminary data.</text>
</comment>
<accession>X0VI22</accession>
<protein>
    <recommendedName>
        <fullName evidence="2">FCP1 homology domain-containing protein</fullName>
    </recommendedName>
</protein>
<dbReference type="AlphaFoldDB" id="X0VI22"/>
<dbReference type="InterPro" id="IPR023214">
    <property type="entry name" value="HAD_sf"/>
</dbReference>
<sequence length="190" mass="21706">ALDLDDVLNSCTMYLLHVLGCDVGPFDYDKFPDVGYDMVGAWATLTSRPKVDVGVFWEWISRRIWEDMPTSEQFWLLHTAEKLVGQENVLIATSPTKSPDCLFGKYQWIERHTPDWCHRQYSITPRKSWLAQPGVLLIDDCDANCNAFRDGGGDAILVPRPWNTLEGFCDDVDGYLVDELGRREWDSPST</sequence>
<reference evidence="1" key="1">
    <citation type="journal article" date="2014" name="Front. Microbiol.">
        <title>High frequency of phylogenetically diverse reductive dehalogenase-homologous genes in deep subseafloor sedimentary metagenomes.</title>
        <authorList>
            <person name="Kawai M."/>
            <person name="Futagami T."/>
            <person name="Toyoda A."/>
            <person name="Takaki Y."/>
            <person name="Nishi S."/>
            <person name="Hori S."/>
            <person name="Arai W."/>
            <person name="Tsubouchi T."/>
            <person name="Morono Y."/>
            <person name="Uchiyama I."/>
            <person name="Ito T."/>
            <person name="Fujiyama A."/>
            <person name="Inagaki F."/>
            <person name="Takami H."/>
        </authorList>
    </citation>
    <scope>NUCLEOTIDE SEQUENCE</scope>
    <source>
        <strain evidence="1">Expedition CK06-06</strain>
    </source>
</reference>
<dbReference type="Gene3D" id="3.40.50.1000">
    <property type="entry name" value="HAD superfamily/HAD-like"/>
    <property type="match status" value="1"/>
</dbReference>
<organism evidence="1">
    <name type="scientific">marine sediment metagenome</name>
    <dbReference type="NCBI Taxonomy" id="412755"/>
    <lineage>
        <taxon>unclassified sequences</taxon>
        <taxon>metagenomes</taxon>
        <taxon>ecological metagenomes</taxon>
    </lineage>
</organism>
<evidence type="ECO:0008006" key="2">
    <source>
        <dbReference type="Google" id="ProtNLM"/>
    </source>
</evidence>
<dbReference type="EMBL" id="BARS01035383">
    <property type="protein sequence ID" value="GAG17915.1"/>
    <property type="molecule type" value="Genomic_DNA"/>
</dbReference>
<name>X0VI22_9ZZZZ</name>